<feature type="transmembrane region" description="Helical" evidence="5">
    <location>
        <begin position="200"/>
        <end position="226"/>
    </location>
</feature>
<evidence type="ECO:0000313" key="7">
    <source>
        <dbReference type="Proteomes" id="UP000233654"/>
    </source>
</evidence>
<keyword evidence="2 5" id="KW-0812">Transmembrane</keyword>
<evidence type="ECO:0000256" key="3">
    <source>
        <dbReference type="ARBA" id="ARBA00022989"/>
    </source>
</evidence>
<dbReference type="GO" id="GO:0015095">
    <property type="term" value="F:magnesium ion transmembrane transporter activity"/>
    <property type="evidence" value="ECO:0007669"/>
    <property type="project" value="InterPro"/>
</dbReference>
<feature type="transmembrane region" description="Helical" evidence="5">
    <location>
        <begin position="265"/>
        <end position="286"/>
    </location>
</feature>
<dbReference type="Gene3D" id="1.10.3730.20">
    <property type="match status" value="1"/>
</dbReference>
<evidence type="ECO:0000256" key="1">
    <source>
        <dbReference type="ARBA" id="ARBA00004141"/>
    </source>
</evidence>
<dbReference type="AlphaFoldDB" id="A0A2N3G6C0"/>
<dbReference type="SUPFAM" id="SSF103481">
    <property type="entry name" value="Multidrug resistance efflux transporter EmrE"/>
    <property type="match status" value="1"/>
</dbReference>
<comment type="subcellular location">
    <subcellularLocation>
        <location evidence="1">Membrane</location>
        <topology evidence="1">Multi-pass membrane protein</topology>
    </subcellularLocation>
</comment>
<dbReference type="InterPro" id="IPR037185">
    <property type="entry name" value="EmrE-like"/>
</dbReference>
<dbReference type="GO" id="GO:0016020">
    <property type="term" value="C:membrane"/>
    <property type="evidence" value="ECO:0007669"/>
    <property type="project" value="UniProtKB-SubCell"/>
</dbReference>
<evidence type="ECO:0000256" key="4">
    <source>
        <dbReference type="ARBA" id="ARBA00023136"/>
    </source>
</evidence>
<sequence>MVILMAAIVCAIIASLAYNYAMYISKKAVMTLPEVKLRLSRSVIKAFLTNRLWLTGMTISLFGSALYAFALTVAPISIIQPVMGCGIALLAYLAIKNLGEKPRRIDLVAIGLSVLGVILIGVSLAEGLPEKVKYSAVALWTFSGVLAAVALIVLFVMSRGSDAKKGAGLGIASGMLGGTSVVFAKLVLVDWSSQWTTKGVLVFISSPAIIFVIAWIATMGPSIVILQAALQKGMAIIVVPLLAGLSQLIPIALGMVALHEKMPKSLALSVMRVVAFALILIATFILSKRAEEELLAE</sequence>
<feature type="transmembrane region" description="Helical" evidence="5">
    <location>
        <begin position="107"/>
        <end position="125"/>
    </location>
</feature>
<name>A0A2N3G6C0_9ACTN</name>
<organism evidence="6 7">
    <name type="scientific">Candidatus Anoxymicrobium japonicum</name>
    <dbReference type="NCBI Taxonomy" id="2013648"/>
    <lineage>
        <taxon>Bacteria</taxon>
        <taxon>Bacillati</taxon>
        <taxon>Actinomycetota</taxon>
        <taxon>Candidatus Geothermincolia</taxon>
        <taxon>Candidatus Geothermincolales</taxon>
        <taxon>Candidatus Anoxymicrobiaceae</taxon>
        <taxon>Candidatus Anoxymicrobium</taxon>
    </lineage>
</organism>
<feature type="transmembrane region" description="Helical" evidence="5">
    <location>
        <begin position="6"/>
        <end position="25"/>
    </location>
</feature>
<feature type="transmembrane region" description="Helical" evidence="5">
    <location>
        <begin position="233"/>
        <end position="259"/>
    </location>
</feature>
<dbReference type="InterPro" id="IPR008521">
    <property type="entry name" value="Mg_trans_NIPA"/>
</dbReference>
<dbReference type="Pfam" id="PF05653">
    <property type="entry name" value="Mg_trans_NIPA"/>
    <property type="match status" value="1"/>
</dbReference>
<feature type="transmembrane region" description="Helical" evidence="5">
    <location>
        <begin position="76"/>
        <end position="95"/>
    </location>
</feature>
<dbReference type="PANTHER" id="PTHR12570:SF65">
    <property type="entry name" value="MAGNESIUM TRANSPORTER NIPA9-RELATED"/>
    <property type="match status" value="1"/>
</dbReference>
<dbReference type="Proteomes" id="UP000233654">
    <property type="component" value="Unassembled WGS sequence"/>
</dbReference>
<evidence type="ECO:0008006" key="8">
    <source>
        <dbReference type="Google" id="ProtNLM"/>
    </source>
</evidence>
<comment type="caution">
    <text evidence="6">The sequence shown here is derived from an EMBL/GenBank/DDBJ whole genome shotgun (WGS) entry which is preliminary data.</text>
</comment>
<gene>
    <name evidence="6" type="ORF">CVT63_04235</name>
</gene>
<accession>A0A2N3G6C0</accession>
<reference evidence="6 7" key="1">
    <citation type="journal article" date="2017" name="ISME J.">
        <title>Potential for microbial H2 and metal transformations associated with novel bacteria and archaea in deep terrestrial subsurface sediments.</title>
        <authorList>
            <person name="Hernsdorf A.W."/>
            <person name="Amano Y."/>
            <person name="Miyakawa K."/>
            <person name="Ise K."/>
            <person name="Suzuki Y."/>
            <person name="Anantharaman K."/>
            <person name="Probst A."/>
            <person name="Burstein D."/>
            <person name="Thomas B.C."/>
            <person name="Banfield J.F."/>
        </authorList>
    </citation>
    <scope>NUCLEOTIDE SEQUENCE [LARGE SCALE GENOMIC DNA]</scope>
    <source>
        <strain evidence="6">HGW-Actinobacteria-3</strain>
    </source>
</reference>
<keyword evidence="4 5" id="KW-0472">Membrane</keyword>
<feature type="transmembrane region" description="Helical" evidence="5">
    <location>
        <begin position="46"/>
        <end position="70"/>
    </location>
</feature>
<dbReference type="EMBL" id="PHEX01000030">
    <property type="protein sequence ID" value="PKQ28148.1"/>
    <property type="molecule type" value="Genomic_DNA"/>
</dbReference>
<protein>
    <recommendedName>
        <fullName evidence="8">EamA domain-containing protein</fullName>
    </recommendedName>
</protein>
<evidence type="ECO:0000256" key="5">
    <source>
        <dbReference type="SAM" id="Phobius"/>
    </source>
</evidence>
<evidence type="ECO:0000313" key="6">
    <source>
        <dbReference type="EMBL" id="PKQ28148.1"/>
    </source>
</evidence>
<feature type="transmembrane region" description="Helical" evidence="5">
    <location>
        <begin position="137"/>
        <end position="157"/>
    </location>
</feature>
<proteinExistence type="predicted"/>
<keyword evidence="3 5" id="KW-1133">Transmembrane helix</keyword>
<dbReference type="PANTHER" id="PTHR12570">
    <property type="match status" value="1"/>
</dbReference>
<evidence type="ECO:0000256" key="2">
    <source>
        <dbReference type="ARBA" id="ARBA00022692"/>
    </source>
</evidence>
<feature type="transmembrane region" description="Helical" evidence="5">
    <location>
        <begin position="169"/>
        <end position="188"/>
    </location>
</feature>